<name>A0A841CU17_9PSEU</name>
<dbReference type="Pfam" id="PF05922">
    <property type="entry name" value="Inhibitor_I9"/>
    <property type="match status" value="1"/>
</dbReference>
<dbReference type="AlphaFoldDB" id="A0A841CU17"/>
<evidence type="ECO:0000313" key="2">
    <source>
        <dbReference type="EMBL" id="MBB5959445.1"/>
    </source>
</evidence>
<evidence type="ECO:0000259" key="1">
    <source>
        <dbReference type="Pfam" id="PF05922"/>
    </source>
</evidence>
<proteinExistence type="predicted"/>
<keyword evidence="3" id="KW-1185">Reference proteome</keyword>
<dbReference type="InterPro" id="IPR010259">
    <property type="entry name" value="S8pro/Inhibitor_I9"/>
</dbReference>
<dbReference type="RefSeq" id="WP_184696345.1">
    <property type="nucleotide sequence ID" value="NZ_JACHJN010000011.1"/>
</dbReference>
<dbReference type="InterPro" id="IPR037045">
    <property type="entry name" value="S8pro/Inhibitor_I9_sf"/>
</dbReference>
<dbReference type="Proteomes" id="UP000547510">
    <property type="component" value="Unassembled WGS sequence"/>
</dbReference>
<evidence type="ECO:0000313" key="3">
    <source>
        <dbReference type="Proteomes" id="UP000547510"/>
    </source>
</evidence>
<sequence>MRELSRWAAPAAGAVRPALVTPLGQAAEDAIRSAATAEAIPNGYPVQPKDFSTASANSLAARFGGRVERIFSTASNGFSAALSERAAKRLAAEPAVECVKQHLVVRAPWATPAAAPRWRPRTWSAWWPATSGPPSTA</sequence>
<reference evidence="2 3" key="1">
    <citation type="submission" date="2020-08" db="EMBL/GenBank/DDBJ databases">
        <title>Genomic Encyclopedia of Type Strains, Phase III (KMG-III): the genomes of soil and plant-associated and newly described type strains.</title>
        <authorList>
            <person name="Whitman W."/>
        </authorList>
    </citation>
    <scope>NUCLEOTIDE SEQUENCE [LARGE SCALE GENOMIC DNA]</scope>
    <source>
        <strain evidence="2 3">CECT 8640</strain>
    </source>
</reference>
<comment type="caution">
    <text evidence="2">The sequence shown here is derived from an EMBL/GenBank/DDBJ whole genome shotgun (WGS) entry which is preliminary data.</text>
</comment>
<accession>A0A841CU17</accession>
<dbReference type="EMBL" id="JACHJN010000011">
    <property type="protein sequence ID" value="MBB5959445.1"/>
    <property type="molecule type" value="Genomic_DNA"/>
</dbReference>
<gene>
    <name evidence="2" type="ORF">FHS29_006066</name>
</gene>
<organism evidence="2 3">
    <name type="scientific">Saccharothrix tamanrassetensis</name>
    <dbReference type="NCBI Taxonomy" id="1051531"/>
    <lineage>
        <taxon>Bacteria</taxon>
        <taxon>Bacillati</taxon>
        <taxon>Actinomycetota</taxon>
        <taxon>Actinomycetes</taxon>
        <taxon>Pseudonocardiales</taxon>
        <taxon>Pseudonocardiaceae</taxon>
        <taxon>Saccharothrix</taxon>
    </lineage>
</organism>
<protein>
    <recommendedName>
        <fullName evidence="1">Inhibitor I9 domain-containing protein</fullName>
    </recommendedName>
</protein>
<dbReference type="Gene3D" id="3.30.70.80">
    <property type="entry name" value="Peptidase S8 propeptide/proteinase inhibitor I9"/>
    <property type="match status" value="1"/>
</dbReference>
<dbReference type="SUPFAM" id="SSF54897">
    <property type="entry name" value="Protease propeptides/inhibitors"/>
    <property type="match status" value="1"/>
</dbReference>
<feature type="domain" description="Inhibitor I9" evidence="1">
    <location>
        <begin position="64"/>
        <end position="102"/>
    </location>
</feature>